<feature type="domain" description="N-acetyltransferase" evidence="5">
    <location>
        <begin position="43"/>
        <end position="190"/>
    </location>
</feature>
<dbReference type="Pfam" id="PF00583">
    <property type="entry name" value="Acetyltransf_1"/>
    <property type="match status" value="1"/>
</dbReference>
<evidence type="ECO:0000259" key="5">
    <source>
        <dbReference type="PROSITE" id="PS51186"/>
    </source>
</evidence>
<proteinExistence type="inferred from homology"/>
<dbReference type="PANTHER" id="PTHR43420:SF44">
    <property type="entry name" value="ACETYLTRANSFERASE YPEA"/>
    <property type="match status" value="1"/>
</dbReference>
<comment type="similarity">
    <text evidence="1">Belongs to the acetyltransferase family. RimI subfamily.</text>
</comment>
<dbReference type="CDD" id="cd04301">
    <property type="entry name" value="NAT_SF"/>
    <property type="match status" value="1"/>
</dbReference>
<evidence type="ECO:0000256" key="1">
    <source>
        <dbReference type="ARBA" id="ARBA00005395"/>
    </source>
</evidence>
<reference evidence="6 7" key="1">
    <citation type="submission" date="2017-05" db="EMBL/GenBank/DDBJ databases">
        <title>Vagococcus spp. assemblies.</title>
        <authorList>
            <person name="Gulvik C.A."/>
        </authorList>
    </citation>
    <scope>NUCLEOTIDE SEQUENCE [LARGE SCALE GENOMIC DNA]</scope>
    <source>
        <strain evidence="6 7">CCUG 41755</strain>
    </source>
</reference>
<keyword evidence="3 6" id="KW-0808">Transferase</keyword>
<sequence length="201" mass="23573">MRKMKKQEVTMSKKSPILAKVKGKLPKRMTYPEKKVEIKEEAYYLREVRYIDIKQLIKIEKKVYNGEVPWGRTAFLSEMNGSIPVLYLVVEREKECVAFLSARFENGDGHISNLIVDPEFQGKGLGLLLLTELKRMAIKHGYTSLSLEVRVSNLDAKRIYRKFGFESKAIKKEYYYKDKEDALEMLYLFEDKKNDKKKKSV</sequence>
<evidence type="ECO:0000256" key="4">
    <source>
        <dbReference type="ARBA" id="ARBA00023315"/>
    </source>
</evidence>
<evidence type="ECO:0000313" key="7">
    <source>
        <dbReference type="Proteomes" id="UP000287101"/>
    </source>
</evidence>
<dbReference type="Gene3D" id="3.40.630.30">
    <property type="match status" value="1"/>
</dbReference>
<comment type="caution">
    <text evidence="6">The sequence shown here is derived from an EMBL/GenBank/DDBJ whole genome shotgun (WGS) entry which is preliminary data.</text>
</comment>
<name>A0A430AD49_9ENTE</name>
<protein>
    <submittedName>
        <fullName evidence="6">Ribosomal-protein-alanine N-acetyltransferase</fullName>
    </submittedName>
</protein>
<evidence type="ECO:0000256" key="2">
    <source>
        <dbReference type="ARBA" id="ARBA00022490"/>
    </source>
</evidence>
<keyword evidence="7" id="KW-1185">Reference proteome</keyword>
<evidence type="ECO:0000256" key="3">
    <source>
        <dbReference type="ARBA" id="ARBA00022679"/>
    </source>
</evidence>
<organism evidence="6 7">
    <name type="scientific">Vagococcus fessus</name>
    <dbReference type="NCBI Taxonomy" id="120370"/>
    <lineage>
        <taxon>Bacteria</taxon>
        <taxon>Bacillati</taxon>
        <taxon>Bacillota</taxon>
        <taxon>Bacilli</taxon>
        <taxon>Lactobacillales</taxon>
        <taxon>Enterococcaceae</taxon>
        <taxon>Vagococcus</taxon>
    </lineage>
</organism>
<dbReference type="PANTHER" id="PTHR43420">
    <property type="entry name" value="ACETYLTRANSFERASE"/>
    <property type="match status" value="1"/>
</dbReference>
<dbReference type="Proteomes" id="UP000287101">
    <property type="component" value="Unassembled WGS sequence"/>
</dbReference>
<dbReference type="EMBL" id="NGJY01000001">
    <property type="protein sequence ID" value="RSU05146.1"/>
    <property type="molecule type" value="Genomic_DNA"/>
</dbReference>
<keyword evidence="4" id="KW-0012">Acyltransferase</keyword>
<dbReference type="PROSITE" id="PS51186">
    <property type="entry name" value="GNAT"/>
    <property type="match status" value="1"/>
</dbReference>
<dbReference type="GO" id="GO:0008080">
    <property type="term" value="F:N-acetyltransferase activity"/>
    <property type="evidence" value="ECO:0007669"/>
    <property type="project" value="InterPro"/>
</dbReference>
<dbReference type="NCBIfam" id="TIGR01575">
    <property type="entry name" value="rimI"/>
    <property type="match status" value="1"/>
</dbReference>
<keyword evidence="2" id="KW-0963">Cytoplasm</keyword>
<dbReference type="InterPro" id="IPR006464">
    <property type="entry name" value="AcTrfase_RimI/Ard1"/>
</dbReference>
<accession>A0A430AD49</accession>
<dbReference type="InterPro" id="IPR016181">
    <property type="entry name" value="Acyl_CoA_acyltransferase"/>
</dbReference>
<dbReference type="SUPFAM" id="SSF55729">
    <property type="entry name" value="Acyl-CoA N-acyltransferases (Nat)"/>
    <property type="match status" value="1"/>
</dbReference>
<dbReference type="InterPro" id="IPR050680">
    <property type="entry name" value="YpeA/RimI_acetyltransf"/>
</dbReference>
<evidence type="ECO:0000313" key="6">
    <source>
        <dbReference type="EMBL" id="RSU05146.1"/>
    </source>
</evidence>
<dbReference type="InterPro" id="IPR000182">
    <property type="entry name" value="GNAT_dom"/>
</dbReference>
<gene>
    <name evidence="6" type="ORF">CBF31_03785</name>
</gene>
<dbReference type="AlphaFoldDB" id="A0A430AD49"/>